<dbReference type="Gene3D" id="3.10.180.10">
    <property type="entry name" value="2,3-Dihydroxybiphenyl 1,2-Dioxygenase, domain 1"/>
    <property type="match status" value="1"/>
</dbReference>
<comment type="caution">
    <text evidence="2">The sequence shown here is derived from an EMBL/GenBank/DDBJ whole genome shotgun (WGS) entry which is preliminary data.</text>
</comment>
<name>A0ABU8MRX2_9PSEU</name>
<dbReference type="Pfam" id="PF00903">
    <property type="entry name" value="Glyoxalase"/>
    <property type="match status" value="1"/>
</dbReference>
<evidence type="ECO:0000313" key="2">
    <source>
        <dbReference type="EMBL" id="MEJ2870063.1"/>
    </source>
</evidence>
<sequence>MTTLEGSLIDHLNLPVTDLDAAIAFHTAALAPLGIVSLLHVLPDPPSGQKAMHAFGVGAKPFFWVIEARRRVTYDDDTHLAFTATDRDVVAAFSAAAVDAGATVLRGPGVCPEYHPDYYGAFVRSPDGVNLEAVCHRAP</sequence>
<dbReference type="PANTHER" id="PTHR35006:SF2">
    <property type="entry name" value="GLYOXALASE FAMILY PROTEIN (AFU_ORTHOLOGUE AFUA_5G14830)"/>
    <property type="match status" value="1"/>
</dbReference>
<evidence type="ECO:0000259" key="1">
    <source>
        <dbReference type="PROSITE" id="PS51819"/>
    </source>
</evidence>
<proteinExistence type="predicted"/>
<organism evidence="2 3">
    <name type="scientific">Actinomycetospora aurantiaca</name>
    <dbReference type="NCBI Taxonomy" id="3129233"/>
    <lineage>
        <taxon>Bacteria</taxon>
        <taxon>Bacillati</taxon>
        <taxon>Actinomycetota</taxon>
        <taxon>Actinomycetes</taxon>
        <taxon>Pseudonocardiales</taxon>
        <taxon>Pseudonocardiaceae</taxon>
        <taxon>Actinomycetospora</taxon>
    </lineage>
</organism>
<keyword evidence="3" id="KW-1185">Reference proteome</keyword>
<dbReference type="Proteomes" id="UP001385809">
    <property type="component" value="Unassembled WGS sequence"/>
</dbReference>
<dbReference type="InterPro" id="IPR004360">
    <property type="entry name" value="Glyas_Fos-R_dOase_dom"/>
</dbReference>
<feature type="domain" description="VOC" evidence="1">
    <location>
        <begin position="8"/>
        <end position="136"/>
    </location>
</feature>
<dbReference type="EMBL" id="JBBEGN010000010">
    <property type="protein sequence ID" value="MEJ2870063.1"/>
    <property type="molecule type" value="Genomic_DNA"/>
</dbReference>
<evidence type="ECO:0000313" key="3">
    <source>
        <dbReference type="Proteomes" id="UP001385809"/>
    </source>
</evidence>
<gene>
    <name evidence="2" type="ORF">WCD74_20005</name>
</gene>
<dbReference type="PROSITE" id="PS51819">
    <property type="entry name" value="VOC"/>
    <property type="match status" value="1"/>
</dbReference>
<reference evidence="2 3" key="1">
    <citation type="submission" date="2024-03" db="EMBL/GenBank/DDBJ databases">
        <title>Actinomycetospora sp. OC33-EN08, a novel actinomycete isolated from wild orchid (Aerides multiflora).</title>
        <authorList>
            <person name="Suriyachadkun C."/>
        </authorList>
    </citation>
    <scope>NUCLEOTIDE SEQUENCE [LARGE SCALE GENOMIC DNA]</scope>
    <source>
        <strain evidence="2 3">OC33-EN08</strain>
    </source>
</reference>
<dbReference type="RefSeq" id="WP_337696631.1">
    <property type="nucleotide sequence ID" value="NZ_JBBEGN010000010.1"/>
</dbReference>
<accession>A0ABU8MRX2</accession>
<protein>
    <submittedName>
        <fullName evidence="2">VOC family protein</fullName>
    </submittedName>
</protein>
<dbReference type="InterPro" id="IPR037523">
    <property type="entry name" value="VOC_core"/>
</dbReference>
<dbReference type="SUPFAM" id="SSF54593">
    <property type="entry name" value="Glyoxalase/Bleomycin resistance protein/Dihydroxybiphenyl dioxygenase"/>
    <property type="match status" value="1"/>
</dbReference>
<dbReference type="InterPro" id="IPR029068">
    <property type="entry name" value="Glyas_Bleomycin-R_OHBP_Dase"/>
</dbReference>
<dbReference type="PANTHER" id="PTHR35006">
    <property type="entry name" value="GLYOXALASE FAMILY PROTEIN (AFU_ORTHOLOGUE AFUA_5G14830)"/>
    <property type="match status" value="1"/>
</dbReference>